<dbReference type="PANTHER" id="PTHR30408">
    <property type="entry name" value="TYPE-1 RESTRICTION ENZYME ECOKI SPECIFICITY PROTEIN"/>
    <property type="match status" value="1"/>
</dbReference>
<dbReference type="Pfam" id="PF01420">
    <property type="entry name" value="Methylase_S"/>
    <property type="match status" value="2"/>
</dbReference>
<organism evidence="5 6">
    <name type="scientific">Candidatus Yanofskybacteria bacterium RIFCSPHIGHO2_01_FULL_41_26</name>
    <dbReference type="NCBI Taxonomy" id="1802661"/>
    <lineage>
        <taxon>Bacteria</taxon>
        <taxon>Candidatus Yanofskyibacteriota</taxon>
    </lineage>
</organism>
<protein>
    <recommendedName>
        <fullName evidence="4">Type I restriction modification DNA specificity domain-containing protein</fullName>
    </recommendedName>
</protein>
<accession>A0A1F8EFQ5</accession>
<gene>
    <name evidence="5" type="ORF">A2649_02000</name>
</gene>
<dbReference type="SUPFAM" id="SSF116734">
    <property type="entry name" value="DNA methylase specificity domain"/>
    <property type="match status" value="2"/>
</dbReference>
<dbReference type="Proteomes" id="UP000176893">
    <property type="component" value="Unassembled WGS sequence"/>
</dbReference>
<dbReference type="Gene3D" id="3.90.220.20">
    <property type="entry name" value="DNA methylase specificity domains"/>
    <property type="match status" value="2"/>
</dbReference>
<dbReference type="GO" id="GO:0009307">
    <property type="term" value="P:DNA restriction-modification system"/>
    <property type="evidence" value="ECO:0007669"/>
    <property type="project" value="UniProtKB-KW"/>
</dbReference>
<feature type="domain" description="Type I restriction modification DNA specificity" evidence="4">
    <location>
        <begin position="8"/>
        <end position="184"/>
    </location>
</feature>
<evidence type="ECO:0000259" key="4">
    <source>
        <dbReference type="Pfam" id="PF01420"/>
    </source>
</evidence>
<dbReference type="AlphaFoldDB" id="A0A1F8EFQ5"/>
<proteinExistence type="inferred from homology"/>
<feature type="domain" description="Type I restriction modification DNA specificity" evidence="4">
    <location>
        <begin position="231"/>
        <end position="377"/>
    </location>
</feature>
<dbReference type="GO" id="GO:0003677">
    <property type="term" value="F:DNA binding"/>
    <property type="evidence" value="ECO:0007669"/>
    <property type="project" value="UniProtKB-KW"/>
</dbReference>
<keyword evidence="3" id="KW-0238">DNA-binding</keyword>
<dbReference type="CDD" id="cd17260">
    <property type="entry name" value="RMtype1_S_EcoEI-TRD1-CR1_like"/>
    <property type="match status" value="1"/>
</dbReference>
<dbReference type="InterPro" id="IPR000055">
    <property type="entry name" value="Restrct_endonuc_typeI_TRD"/>
</dbReference>
<comment type="caution">
    <text evidence="5">The sequence shown here is derived from an EMBL/GenBank/DDBJ whole genome shotgun (WGS) entry which is preliminary data.</text>
</comment>
<keyword evidence="2" id="KW-0680">Restriction system</keyword>
<sequence length="407" mass="45599">MPKTQSQPKNWQKMKFKDFANTSPSVKLERGKEYPFIPMEVLDGQHKFPFEVRHKSFSGGGSKFANGDTIFARITPCLENGKIARVEDLEDGVGFGSTEFFVFRGKDGVSDSDFVYYLSRTDTIRDPAVKSMVGASGRQRADKGVVDNVQVLAPSLSQQKKIADVLSAYDDLIENNTKRIKILEEIAQAIYKEWFVYFRFPGHEKAKSRSERSSATGIKMIDSKTEFGKIPEGWEVKKIKDVFDVKYGKNLPTSKIEDAGKYPVYGAGGVIGFYDEQNSNGKVALITCRGNGSGTVWRTRGLGFVTNNSFVVRQKEEYGHVSFETIYFALKEANVDSAISGSAQPQITIESLNFVNVLLPEENLLKSFQHIIKTNFDLIDSLFIENQNLCKARDLLLPKLVSGEIRV</sequence>
<dbReference type="InterPro" id="IPR052021">
    <property type="entry name" value="Type-I_RS_S_subunit"/>
</dbReference>
<dbReference type="STRING" id="1802661.A2649_02000"/>
<name>A0A1F8EFQ5_9BACT</name>
<evidence type="ECO:0000256" key="1">
    <source>
        <dbReference type="ARBA" id="ARBA00010923"/>
    </source>
</evidence>
<dbReference type="CDD" id="cd17266">
    <property type="entry name" value="RMtype1_S_Sau1132ORF3780P-TRD2-CR2_like"/>
    <property type="match status" value="1"/>
</dbReference>
<dbReference type="EMBL" id="MGJB01000003">
    <property type="protein sequence ID" value="OGM99139.1"/>
    <property type="molecule type" value="Genomic_DNA"/>
</dbReference>
<dbReference type="PANTHER" id="PTHR30408:SF13">
    <property type="entry name" value="TYPE I RESTRICTION ENZYME HINDI SPECIFICITY SUBUNIT"/>
    <property type="match status" value="1"/>
</dbReference>
<dbReference type="InterPro" id="IPR044946">
    <property type="entry name" value="Restrct_endonuc_typeI_TRD_sf"/>
</dbReference>
<evidence type="ECO:0000313" key="5">
    <source>
        <dbReference type="EMBL" id="OGM99139.1"/>
    </source>
</evidence>
<reference evidence="5 6" key="1">
    <citation type="journal article" date="2016" name="Nat. Commun.">
        <title>Thousands of microbial genomes shed light on interconnected biogeochemical processes in an aquifer system.</title>
        <authorList>
            <person name="Anantharaman K."/>
            <person name="Brown C.T."/>
            <person name="Hug L.A."/>
            <person name="Sharon I."/>
            <person name="Castelle C.J."/>
            <person name="Probst A.J."/>
            <person name="Thomas B.C."/>
            <person name="Singh A."/>
            <person name="Wilkins M.J."/>
            <person name="Karaoz U."/>
            <person name="Brodie E.L."/>
            <person name="Williams K.H."/>
            <person name="Hubbard S.S."/>
            <person name="Banfield J.F."/>
        </authorList>
    </citation>
    <scope>NUCLEOTIDE SEQUENCE [LARGE SCALE GENOMIC DNA]</scope>
</reference>
<evidence type="ECO:0000256" key="3">
    <source>
        <dbReference type="ARBA" id="ARBA00023125"/>
    </source>
</evidence>
<comment type="similarity">
    <text evidence="1">Belongs to the type-I restriction system S methylase family.</text>
</comment>
<evidence type="ECO:0000313" key="6">
    <source>
        <dbReference type="Proteomes" id="UP000176893"/>
    </source>
</evidence>
<evidence type="ECO:0000256" key="2">
    <source>
        <dbReference type="ARBA" id="ARBA00022747"/>
    </source>
</evidence>